<dbReference type="EMBL" id="PRKQ01000001">
    <property type="protein sequence ID" value="PPB12951.1"/>
    <property type="molecule type" value="Genomic_DNA"/>
</dbReference>
<name>A0AAP8QHR5_BRELA</name>
<dbReference type="Proteomes" id="UP000239759">
    <property type="component" value="Unassembled WGS sequence"/>
</dbReference>
<dbReference type="RefSeq" id="WP_104030352.1">
    <property type="nucleotide sequence ID" value="NZ_PRKQ01000001.1"/>
</dbReference>
<dbReference type="AlphaFoldDB" id="A0AAP8QHR5"/>
<evidence type="ECO:0000313" key="1">
    <source>
        <dbReference type="EMBL" id="PPB12951.1"/>
    </source>
</evidence>
<accession>A0AAP8QHR5</accession>
<comment type="caution">
    <text evidence="1">The sequence shown here is derived from an EMBL/GenBank/DDBJ whole genome shotgun (WGS) entry which is preliminary data.</text>
</comment>
<protein>
    <submittedName>
        <fullName evidence="1">Uncharacterized protein</fullName>
    </submittedName>
</protein>
<gene>
    <name evidence="1" type="ORF">C4A77_00770</name>
</gene>
<organism evidence="1 2">
    <name type="scientific">Brevibacillus laterosporus</name>
    <name type="common">Bacillus laterosporus</name>
    <dbReference type="NCBI Taxonomy" id="1465"/>
    <lineage>
        <taxon>Bacteria</taxon>
        <taxon>Bacillati</taxon>
        <taxon>Bacillota</taxon>
        <taxon>Bacilli</taxon>
        <taxon>Bacillales</taxon>
        <taxon>Paenibacillaceae</taxon>
        <taxon>Brevibacillus</taxon>
    </lineage>
</organism>
<evidence type="ECO:0000313" key="2">
    <source>
        <dbReference type="Proteomes" id="UP000239759"/>
    </source>
</evidence>
<sequence>MKDYHPSYPQENFVCGSILTFRKRDEKGISLITGTVLSNNKWTQDGRPYIEVKFNQKIYKYITNWDMMKD</sequence>
<reference evidence="1 2" key="1">
    <citation type="submission" date="2018-02" db="EMBL/GenBank/DDBJ databases">
        <title>Comparative analysis of genomes of three Brevibacillus laterosporus strains producers of potent antimicrobials isolated from silage.</title>
        <authorList>
            <person name="Kojic M."/>
            <person name="Miljkovic M."/>
            <person name="Studholme D."/>
            <person name="Filipic B."/>
        </authorList>
    </citation>
    <scope>NUCLEOTIDE SEQUENCE [LARGE SCALE GENOMIC DNA]</scope>
    <source>
        <strain evidence="1 2">BGSP11</strain>
    </source>
</reference>
<proteinExistence type="predicted"/>